<evidence type="ECO:0000256" key="2">
    <source>
        <dbReference type="ARBA" id="ARBA00022475"/>
    </source>
</evidence>
<organism evidence="21 22">
    <name type="scientific">Dermatophagoides pteronyssinus</name>
    <name type="common">European house dust mite</name>
    <dbReference type="NCBI Taxonomy" id="6956"/>
    <lineage>
        <taxon>Eukaryota</taxon>
        <taxon>Metazoa</taxon>
        <taxon>Ecdysozoa</taxon>
        <taxon>Arthropoda</taxon>
        <taxon>Chelicerata</taxon>
        <taxon>Arachnida</taxon>
        <taxon>Acari</taxon>
        <taxon>Acariformes</taxon>
        <taxon>Sarcoptiformes</taxon>
        <taxon>Astigmata</taxon>
        <taxon>Psoroptidia</taxon>
        <taxon>Analgoidea</taxon>
        <taxon>Pyroglyphidae</taxon>
        <taxon>Dermatophagoidinae</taxon>
        <taxon>Dermatophagoides</taxon>
    </lineage>
</organism>
<comment type="subcellular location">
    <subcellularLocation>
        <location evidence="16">Postsynaptic cell membrane</location>
        <topology evidence="16">Multi-pass membrane protein</topology>
    </subcellularLocation>
</comment>
<dbReference type="InterPro" id="IPR006202">
    <property type="entry name" value="Neur_chan_lig-bd"/>
</dbReference>
<dbReference type="InterPro" id="IPR036719">
    <property type="entry name" value="Neuro-gated_channel_TM_sf"/>
</dbReference>
<evidence type="ECO:0000256" key="11">
    <source>
        <dbReference type="ARBA" id="ARBA00023173"/>
    </source>
</evidence>
<evidence type="ECO:0000256" key="12">
    <source>
        <dbReference type="ARBA" id="ARBA00023214"/>
    </source>
</evidence>
<dbReference type="InterPro" id="IPR018000">
    <property type="entry name" value="Neurotransmitter_ion_chnl_CS"/>
</dbReference>
<reference evidence="22" key="1">
    <citation type="submission" date="2025-08" db="UniProtKB">
        <authorList>
            <consortium name="RefSeq"/>
        </authorList>
    </citation>
    <scope>IDENTIFICATION</scope>
    <source>
        <strain evidence="22">Airmid</strain>
    </source>
</reference>
<feature type="transmembrane region" description="Helical" evidence="18">
    <location>
        <begin position="6"/>
        <end position="27"/>
    </location>
</feature>
<keyword evidence="3 18" id="KW-0812">Transmembrane</keyword>
<dbReference type="GO" id="GO:0034707">
    <property type="term" value="C:chloride channel complex"/>
    <property type="evidence" value="ECO:0007669"/>
    <property type="project" value="UniProtKB-KW"/>
</dbReference>
<evidence type="ECO:0000256" key="9">
    <source>
        <dbReference type="ARBA" id="ARBA00023157"/>
    </source>
</evidence>
<evidence type="ECO:0000256" key="18">
    <source>
        <dbReference type="RuleBase" id="RU000687"/>
    </source>
</evidence>
<dbReference type="InterPro" id="IPR006201">
    <property type="entry name" value="Neur_channel"/>
</dbReference>
<dbReference type="InterPro" id="IPR044721">
    <property type="entry name" value="GluCl_TM"/>
</dbReference>
<keyword evidence="15 18" id="KW-0407">Ion channel</keyword>
<keyword evidence="4" id="KW-0732">Signal</keyword>
<dbReference type="SUPFAM" id="SSF90112">
    <property type="entry name" value="Neurotransmitter-gated ion-channel transmembrane pore"/>
    <property type="match status" value="1"/>
</dbReference>
<keyword evidence="2" id="KW-1003">Cell membrane</keyword>
<dbReference type="SUPFAM" id="SSF63712">
    <property type="entry name" value="Nicotinic receptor ligand binding domain-like"/>
    <property type="match status" value="1"/>
</dbReference>
<evidence type="ECO:0000256" key="7">
    <source>
        <dbReference type="ARBA" id="ARBA00023065"/>
    </source>
</evidence>
<dbReference type="PROSITE" id="PS00236">
    <property type="entry name" value="NEUROTR_ION_CHANNEL"/>
    <property type="match status" value="1"/>
</dbReference>
<dbReference type="Pfam" id="PF02932">
    <property type="entry name" value="Neur_chan_memb"/>
    <property type="match status" value="1"/>
</dbReference>
<dbReference type="GO" id="GO:0008068">
    <property type="term" value="F:extracellularly glutamate-gated chloride channel activity"/>
    <property type="evidence" value="ECO:0007669"/>
    <property type="project" value="UniProtKB-ARBA"/>
</dbReference>
<sequence>MNIFNNFSLIQSIFIIFTLLFVLIIYLPNVQSQADIRQVEKKILDKIIGEGYDSRIRPSGSLNQTVTKRDGPANVTINILIRSISSIDDVTMEYACQVTFRQQWNDNRLKFDDQNGQIKYLVLTDPERIWKPDLFFKNEKKGHFHEIIMPNILLRIHPNGEILYSIRLSLTLACPMDLKYYPLDRQTCSIAMASYAYSTEDLVFTWKANNPVQVSGDINLPRFTLKDYSTKYCTSRTNTGEYSCLQVNLLFKREFSYYLIQIYIPCAMLIFVSWVSFWLDPNATVARVSLGVTTLLSMATQISGINASQPPVSYTKAIDVWTGVCLTFVFGALLEFALVNYASRSDVHHAAAKQQRQRLAKWNMEQAMLEGNNIELAAYGLRPGCEIHMAPPRRKNWCKRWLSKFPTRSKRIDVVSRIFFPFMFGLFNLVYWITYMFRDDLQ</sequence>
<evidence type="ECO:0000256" key="5">
    <source>
        <dbReference type="ARBA" id="ARBA00022989"/>
    </source>
</evidence>
<dbReference type="Gene3D" id="2.70.170.10">
    <property type="entry name" value="Neurotransmitter-gated ion-channel ligand-binding domain"/>
    <property type="match status" value="1"/>
</dbReference>
<evidence type="ECO:0000256" key="4">
    <source>
        <dbReference type="ARBA" id="ARBA00022729"/>
    </source>
</evidence>
<dbReference type="GO" id="GO:0045211">
    <property type="term" value="C:postsynaptic membrane"/>
    <property type="evidence" value="ECO:0007669"/>
    <property type="project" value="UniProtKB-SubCell"/>
</dbReference>
<protein>
    <submittedName>
        <fullName evidence="22">Glutamate-gated chloride channel-like</fullName>
    </submittedName>
</protein>
<dbReference type="FunFam" id="2.70.170.10:FF:000022">
    <property type="entry name" value="glutamate-gated chloride channel isoform X1"/>
    <property type="match status" value="1"/>
</dbReference>
<keyword evidence="10" id="KW-0675">Receptor</keyword>
<evidence type="ECO:0000313" key="21">
    <source>
        <dbReference type="Proteomes" id="UP000515146"/>
    </source>
</evidence>
<evidence type="ECO:0000259" key="20">
    <source>
        <dbReference type="Pfam" id="PF02932"/>
    </source>
</evidence>
<evidence type="ECO:0000256" key="15">
    <source>
        <dbReference type="ARBA" id="ARBA00023303"/>
    </source>
</evidence>
<evidence type="ECO:0000256" key="14">
    <source>
        <dbReference type="ARBA" id="ARBA00023286"/>
    </source>
</evidence>
<dbReference type="GO" id="GO:0004888">
    <property type="term" value="F:transmembrane signaling receptor activity"/>
    <property type="evidence" value="ECO:0007669"/>
    <property type="project" value="InterPro"/>
</dbReference>
<evidence type="ECO:0000256" key="17">
    <source>
        <dbReference type="ARBA" id="ARBA00061654"/>
    </source>
</evidence>
<dbReference type="InterPro" id="IPR006029">
    <property type="entry name" value="Neurotrans-gated_channel_TM"/>
</dbReference>
<evidence type="ECO:0000256" key="3">
    <source>
        <dbReference type="ARBA" id="ARBA00022692"/>
    </source>
</evidence>
<dbReference type="KEGG" id="dpte:113789461"/>
<keyword evidence="21" id="KW-1185">Reference proteome</keyword>
<feature type="transmembrane region" description="Helical" evidence="18">
    <location>
        <begin position="255"/>
        <end position="279"/>
    </location>
</feature>
<gene>
    <name evidence="22" type="primary">LOC113789461</name>
</gene>
<keyword evidence="11" id="KW-0869">Chloride channel</keyword>
<dbReference type="PRINTS" id="PR00253">
    <property type="entry name" value="GABAARECEPTR"/>
</dbReference>
<keyword evidence="8 18" id="KW-0472">Membrane</keyword>
<keyword evidence="13" id="KW-0628">Postsynaptic cell membrane</keyword>
<keyword evidence="5 18" id="KW-1133">Transmembrane helix</keyword>
<dbReference type="CDD" id="cd19062">
    <property type="entry name" value="LGIC_TM_GluCl"/>
    <property type="match status" value="1"/>
</dbReference>
<dbReference type="OMA" id="GYACFNV"/>
<dbReference type="NCBIfam" id="TIGR00860">
    <property type="entry name" value="LIC"/>
    <property type="match status" value="1"/>
</dbReference>
<feature type="transmembrane region" description="Helical" evidence="18">
    <location>
        <begin position="320"/>
        <end position="339"/>
    </location>
</feature>
<evidence type="ECO:0000256" key="10">
    <source>
        <dbReference type="ARBA" id="ARBA00023170"/>
    </source>
</evidence>
<comment type="similarity">
    <text evidence="17">Belongs to the ligand-gated ion channel (TC 1.A.9) family. Glutamate-gated chloride channel (TC 1.A.9.4) subfamily.</text>
</comment>
<dbReference type="Pfam" id="PF02931">
    <property type="entry name" value="Neur_chan_LBD"/>
    <property type="match status" value="1"/>
</dbReference>
<keyword evidence="14" id="KW-1071">Ligand-gated ion channel</keyword>
<evidence type="ECO:0000256" key="1">
    <source>
        <dbReference type="ARBA" id="ARBA00022448"/>
    </source>
</evidence>
<dbReference type="Proteomes" id="UP000515146">
    <property type="component" value="Unplaced"/>
</dbReference>
<feature type="transmembrane region" description="Helical" evidence="18">
    <location>
        <begin position="418"/>
        <end position="437"/>
    </location>
</feature>
<dbReference type="Gene3D" id="1.20.58.390">
    <property type="entry name" value="Neurotransmitter-gated ion-channel transmembrane domain"/>
    <property type="match status" value="1"/>
</dbReference>
<keyword evidence="9" id="KW-1015">Disulfide bond</keyword>
<dbReference type="InParanoid" id="A0A6P6XSC6"/>
<evidence type="ECO:0000256" key="8">
    <source>
        <dbReference type="ARBA" id="ARBA00023136"/>
    </source>
</evidence>
<accession>A0A6P6XSC6</accession>
<evidence type="ECO:0000313" key="22">
    <source>
        <dbReference type="RefSeq" id="XP_027194799.1"/>
    </source>
</evidence>
<evidence type="ECO:0000256" key="16">
    <source>
        <dbReference type="ARBA" id="ARBA00034104"/>
    </source>
</evidence>
<feature type="domain" description="Neurotransmitter-gated ion-channel transmembrane" evidence="20">
    <location>
        <begin position="262"/>
        <end position="362"/>
    </location>
</feature>
<keyword evidence="1 18" id="KW-0813">Transport</keyword>
<dbReference type="RefSeq" id="XP_027194799.1">
    <property type="nucleotide sequence ID" value="XM_027338998.1"/>
</dbReference>
<dbReference type="CDD" id="cd18993">
    <property type="entry name" value="LGIC_ECD_GluCl"/>
    <property type="match status" value="1"/>
</dbReference>
<keyword evidence="6" id="KW-0770">Synapse</keyword>
<proteinExistence type="inferred from homology"/>
<evidence type="ECO:0000256" key="6">
    <source>
        <dbReference type="ARBA" id="ARBA00023018"/>
    </source>
</evidence>
<feature type="domain" description="Neurotransmitter-gated ion-channel ligand-binding" evidence="19">
    <location>
        <begin position="40"/>
        <end position="254"/>
    </location>
</feature>
<name>A0A6P6XSC6_DERPT</name>
<dbReference type="InterPro" id="IPR038050">
    <property type="entry name" value="Neuro_actylchol_rec"/>
</dbReference>
<keyword evidence="12" id="KW-0868">Chloride</keyword>
<dbReference type="InterPro" id="IPR036734">
    <property type="entry name" value="Neur_chan_lig-bd_sf"/>
</dbReference>
<dbReference type="InterPro" id="IPR006028">
    <property type="entry name" value="GABAA/Glycine_rcpt"/>
</dbReference>
<dbReference type="PANTHER" id="PTHR18945">
    <property type="entry name" value="NEUROTRANSMITTER GATED ION CHANNEL"/>
    <property type="match status" value="1"/>
</dbReference>
<dbReference type="PRINTS" id="PR00252">
    <property type="entry name" value="NRIONCHANNEL"/>
</dbReference>
<dbReference type="AlphaFoldDB" id="A0A6P6XSC6"/>
<evidence type="ECO:0000256" key="13">
    <source>
        <dbReference type="ARBA" id="ARBA00023257"/>
    </source>
</evidence>
<keyword evidence="7 18" id="KW-0406">Ion transport</keyword>
<dbReference type="OrthoDB" id="442503at2759"/>
<evidence type="ECO:0000259" key="19">
    <source>
        <dbReference type="Pfam" id="PF02931"/>
    </source>
</evidence>